<dbReference type="SMART" id="SM00062">
    <property type="entry name" value="PBPb"/>
    <property type="match status" value="1"/>
</dbReference>
<dbReference type="InterPro" id="IPR029787">
    <property type="entry name" value="Nucleotide_cyclase"/>
</dbReference>
<feature type="domain" description="GGDEF" evidence="6">
    <location>
        <begin position="382"/>
        <end position="517"/>
    </location>
</feature>
<evidence type="ECO:0000256" key="2">
    <source>
        <dbReference type="ARBA" id="ARBA00034247"/>
    </source>
</evidence>
<dbReference type="InterPro" id="IPR050469">
    <property type="entry name" value="Diguanylate_Cyclase"/>
</dbReference>
<dbReference type="RefSeq" id="WP_325126525.1">
    <property type="nucleotide sequence ID" value="NZ_BAAAFN010000014.1"/>
</dbReference>
<sequence>MSRRTAAVALVLCLGWLSPDRALAAPGMDCDGARYLRLNEPVVVDPDELAGFRALPPLRVLVLDAPPMARQEADRDVYSGIGIDVWCFIAGRIGLRYGIGQERDQTLADRIDLVQTGNADVLIPLSLRPDRAQHGLFTLPYYESRYAVIARKGWQPPIYRIDDLAHYRVGVVHGVAFEPILQDLVPAGQLRSYDQSSSDGLFQALRNGEIDVAVFSKSIFAEKRYSHEYFDLEIVLTLQEYPRAYRFYFSDTPEHRRLVAVFDRYLEALDLAESVARHEEGEGQLIKRYVAQRNQQILLQVAGGAAALLALAAVLALRRYRRLSRQLAERNQRIQQQQDALQVVNLELERQSQTDSLTHLANRRHFDQTLEREHARWRRTGSPLSLMMLDVDHFKHINDHFGQQVGDDYLRAIAGTLRDSVARPADLLARYGGEEFACLLPDTGSQAAQAVGERIREAVAQLDLPNPLAGSGHVSLSIGIATLEGGHAGVQELVAGADAQLYAAKRAGRDRVQATVLD</sequence>
<evidence type="ECO:0000313" key="8">
    <source>
        <dbReference type="Proteomes" id="UP001501176"/>
    </source>
</evidence>
<protein>
    <recommendedName>
        <fullName evidence="1">diguanylate cyclase</fullName>
        <ecNumber evidence="1">2.7.7.65</ecNumber>
    </recommendedName>
</protein>
<dbReference type="SUPFAM" id="SSF55073">
    <property type="entry name" value="Nucleotide cyclase"/>
    <property type="match status" value="1"/>
</dbReference>
<evidence type="ECO:0000256" key="3">
    <source>
        <dbReference type="SAM" id="Coils"/>
    </source>
</evidence>
<dbReference type="SUPFAM" id="SSF53850">
    <property type="entry name" value="Periplasmic binding protein-like II"/>
    <property type="match status" value="1"/>
</dbReference>
<name>A0ABP3DDW6_9BURK</name>
<feature type="chain" id="PRO_5045790956" description="diguanylate cyclase" evidence="5">
    <location>
        <begin position="25"/>
        <end position="518"/>
    </location>
</feature>
<dbReference type="InterPro" id="IPR043128">
    <property type="entry name" value="Rev_trsase/Diguanyl_cyclase"/>
</dbReference>
<dbReference type="Gene3D" id="3.30.70.270">
    <property type="match status" value="1"/>
</dbReference>
<gene>
    <name evidence="7" type="ORF">GCM10009125_19030</name>
</gene>
<evidence type="ECO:0000256" key="5">
    <source>
        <dbReference type="SAM" id="SignalP"/>
    </source>
</evidence>
<keyword evidence="4" id="KW-0812">Transmembrane</keyword>
<keyword evidence="5" id="KW-0732">Signal</keyword>
<feature type="coiled-coil region" evidence="3">
    <location>
        <begin position="317"/>
        <end position="354"/>
    </location>
</feature>
<dbReference type="InterPro" id="IPR000160">
    <property type="entry name" value="GGDEF_dom"/>
</dbReference>
<dbReference type="SMART" id="SM00267">
    <property type="entry name" value="GGDEF"/>
    <property type="match status" value="1"/>
</dbReference>
<evidence type="ECO:0000313" key="7">
    <source>
        <dbReference type="EMBL" id="GAA0230246.1"/>
    </source>
</evidence>
<evidence type="ECO:0000259" key="6">
    <source>
        <dbReference type="PROSITE" id="PS50887"/>
    </source>
</evidence>
<organism evidence="7 8">
    <name type="scientific">Castellaniella daejeonensis</name>
    <dbReference type="NCBI Taxonomy" id="659013"/>
    <lineage>
        <taxon>Bacteria</taxon>
        <taxon>Pseudomonadati</taxon>
        <taxon>Pseudomonadota</taxon>
        <taxon>Betaproteobacteria</taxon>
        <taxon>Burkholderiales</taxon>
        <taxon>Alcaligenaceae</taxon>
        <taxon>Castellaniella</taxon>
    </lineage>
</organism>
<comment type="caution">
    <text evidence="7">The sequence shown here is derived from an EMBL/GenBank/DDBJ whole genome shotgun (WGS) entry which is preliminary data.</text>
</comment>
<feature type="transmembrane region" description="Helical" evidence="4">
    <location>
        <begin position="297"/>
        <end position="317"/>
    </location>
</feature>
<keyword evidence="8" id="KW-1185">Reference proteome</keyword>
<accession>A0ABP3DDW6</accession>
<keyword evidence="4" id="KW-1133">Transmembrane helix</keyword>
<reference evidence="8" key="1">
    <citation type="journal article" date="2019" name="Int. J. Syst. Evol. Microbiol.">
        <title>The Global Catalogue of Microorganisms (GCM) 10K type strain sequencing project: providing services to taxonomists for standard genome sequencing and annotation.</title>
        <authorList>
            <consortium name="The Broad Institute Genomics Platform"/>
            <consortium name="The Broad Institute Genome Sequencing Center for Infectious Disease"/>
            <person name="Wu L."/>
            <person name="Ma J."/>
        </authorList>
    </citation>
    <scope>NUCLEOTIDE SEQUENCE [LARGE SCALE GENOMIC DNA]</scope>
    <source>
        <strain evidence="8">JCM 16240</strain>
    </source>
</reference>
<dbReference type="EMBL" id="BAAAFN010000014">
    <property type="protein sequence ID" value="GAA0230246.1"/>
    <property type="molecule type" value="Genomic_DNA"/>
</dbReference>
<dbReference type="PROSITE" id="PS50887">
    <property type="entry name" value="GGDEF"/>
    <property type="match status" value="1"/>
</dbReference>
<dbReference type="Pfam" id="PF00990">
    <property type="entry name" value="GGDEF"/>
    <property type="match status" value="1"/>
</dbReference>
<dbReference type="PANTHER" id="PTHR45138:SF9">
    <property type="entry name" value="DIGUANYLATE CYCLASE DGCM-RELATED"/>
    <property type="match status" value="1"/>
</dbReference>
<dbReference type="InterPro" id="IPR001638">
    <property type="entry name" value="Solute-binding_3/MltF_N"/>
</dbReference>
<proteinExistence type="predicted"/>
<evidence type="ECO:0000256" key="4">
    <source>
        <dbReference type="SAM" id="Phobius"/>
    </source>
</evidence>
<dbReference type="EC" id="2.7.7.65" evidence="1"/>
<comment type="catalytic activity">
    <reaction evidence="2">
        <text>2 GTP = 3',3'-c-di-GMP + 2 diphosphate</text>
        <dbReference type="Rhea" id="RHEA:24898"/>
        <dbReference type="ChEBI" id="CHEBI:33019"/>
        <dbReference type="ChEBI" id="CHEBI:37565"/>
        <dbReference type="ChEBI" id="CHEBI:58805"/>
        <dbReference type="EC" id="2.7.7.65"/>
    </reaction>
</comment>
<evidence type="ECO:0000256" key="1">
    <source>
        <dbReference type="ARBA" id="ARBA00012528"/>
    </source>
</evidence>
<keyword evidence="3" id="KW-0175">Coiled coil</keyword>
<dbReference type="CDD" id="cd01949">
    <property type="entry name" value="GGDEF"/>
    <property type="match status" value="1"/>
</dbReference>
<dbReference type="NCBIfam" id="TIGR00254">
    <property type="entry name" value="GGDEF"/>
    <property type="match status" value="1"/>
</dbReference>
<dbReference type="PANTHER" id="PTHR45138">
    <property type="entry name" value="REGULATORY COMPONENTS OF SENSORY TRANSDUCTION SYSTEM"/>
    <property type="match status" value="1"/>
</dbReference>
<dbReference type="Proteomes" id="UP001501176">
    <property type="component" value="Unassembled WGS sequence"/>
</dbReference>
<feature type="signal peptide" evidence="5">
    <location>
        <begin position="1"/>
        <end position="24"/>
    </location>
</feature>
<keyword evidence="4" id="KW-0472">Membrane</keyword>
<dbReference type="Gene3D" id="3.40.190.10">
    <property type="entry name" value="Periplasmic binding protein-like II"/>
    <property type="match status" value="2"/>
</dbReference>